<proteinExistence type="predicted"/>
<name>A0A164SUE6_9AGAM</name>
<sequence>MECATVVSTADFACADEKLSDKHSFPDDGPSLVLEPFYRRTVSFDWELFPLRIVGSYTLNNLLIDADAQVFLPIKGWTTVYHLSGNLTEGISAHVDTPIAKGTVTVRIEEWEGDQWFTVIVSSRSSMEFT</sequence>
<keyword evidence="2" id="KW-1185">Reference proteome</keyword>
<dbReference type="Proteomes" id="UP000076722">
    <property type="component" value="Unassembled WGS sequence"/>
</dbReference>
<dbReference type="EMBL" id="KV419413">
    <property type="protein sequence ID" value="KZS91812.1"/>
    <property type="molecule type" value="Genomic_DNA"/>
</dbReference>
<organism evidence="1 2">
    <name type="scientific">Sistotremastrum niveocremeum HHB9708</name>
    <dbReference type="NCBI Taxonomy" id="1314777"/>
    <lineage>
        <taxon>Eukaryota</taxon>
        <taxon>Fungi</taxon>
        <taxon>Dikarya</taxon>
        <taxon>Basidiomycota</taxon>
        <taxon>Agaricomycotina</taxon>
        <taxon>Agaricomycetes</taxon>
        <taxon>Sistotremastrales</taxon>
        <taxon>Sistotremastraceae</taxon>
        <taxon>Sertulicium</taxon>
        <taxon>Sertulicium niveocremeum</taxon>
    </lineage>
</organism>
<evidence type="ECO:0000313" key="2">
    <source>
        <dbReference type="Proteomes" id="UP000076722"/>
    </source>
</evidence>
<evidence type="ECO:0000313" key="1">
    <source>
        <dbReference type="EMBL" id="KZS91812.1"/>
    </source>
</evidence>
<reference evidence="1 2" key="1">
    <citation type="journal article" date="2016" name="Mol. Biol. Evol.">
        <title>Comparative Genomics of Early-Diverging Mushroom-Forming Fungi Provides Insights into the Origins of Lignocellulose Decay Capabilities.</title>
        <authorList>
            <person name="Nagy L.G."/>
            <person name="Riley R."/>
            <person name="Tritt A."/>
            <person name="Adam C."/>
            <person name="Daum C."/>
            <person name="Floudas D."/>
            <person name="Sun H."/>
            <person name="Yadav J.S."/>
            <person name="Pangilinan J."/>
            <person name="Larsson K.H."/>
            <person name="Matsuura K."/>
            <person name="Barry K."/>
            <person name="Labutti K."/>
            <person name="Kuo R."/>
            <person name="Ohm R.A."/>
            <person name="Bhattacharya S.S."/>
            <person name="Shirouzu T."/>
            <person name="Yoshinaga Y."/>
            <person name="Martin F.M."/>
            <person name="Grigoriev I.V."/>
            <person name="Hibbett D.S."/>
        </authorList>
    </citation>
    <scope>NUCLEOTIDE SEQUENCE [LARGE SCALE GENOMIC DNA]</scope>
    <source>
        <strain evidence="1 2">HHB9708</strain>
    </source>
</reference>
<accession>A0A164SUE6</accession>
<gene>
    <name evidence="1" type="ORF">SISNIDRAFT_467404</name>
</gene>
<dbReference type="AlphaFoldDB" id="A0A164SUE6"/>
<protein>
    <submittedName>
        <fullName evidence="1">Uncharacterized protein</fullName>
    </submittedName>
</protein>